<dbReference type="OrthoDB" id="10011998at2759"/>
<proteinExistence type="predicted"/>
<organism evidence="4 5">
    <name type="scientific">Adineta steineri</name>
    <dbReference type="NCBI Taxonomy" id="433720"/>
    <lineage>
        <taxon>Eukaryota</taxon>
        <taxon>Metazoa</taxon>
        <taxon>Spiralia</taxon>
        <taxon>Gnathifera</taxon>
        <taxon>Rotifera</taxon>
        <taxon>Eurotatoria</taxon>
        <taxon>Bdelloidea</taxon>
        <taxon>Adinetida</taxon>
        <taxon>Adinetidae</taxon>
        <taxon>Adineta</taxon>
    </lineage>
</organism>
<protein>
    <submittedName>
        <fullName evidence="4">Uncharacterized protein</fullName>
    </submittedName>
</protein>
<sequence>MQLSIIVLGSLLAIILFCNSCGADLADDHPLKTCGPALSKGNLQECVSELFKRFHEHSDWSDAKRLTLCGTRCQYEQKGRFLGWEWVWDAQFRCKSKAPGIVGQATKKSRNGAKDWALADFYAKAKSTGQFSAEDMECWDKNKKN</sequence>
<name>A0A814SYK4_9BILA</name>
<dbReference type="Pfam" id="PF11630">
    <property type="entry name" value="Anti-LPS-SCYG"/>
    <property type="match status" value="1"/>
</dbReference>
<reference evidence="4" key="1">
    <citation type="submission" date="2021-02" db="EMBL/GenBank/DDBJ databases">
        <authorList>
            <person name="Nowell W R."/>
        </authorList>
    </citation>
    <scope>NUCLEOTIDE SEQUENCE</scope>
</reference>
<accession>A0A814SYK4</accession>
<dbReference type="InterPro" id="IPR038539">
    <property type="entry name" value="Anti-LPS_factor/Scygonadin_sf"/>
</dbReference>
<feature type="signal peptide" evidence="3">
    <location>
        <begin position="1"/>
        <end position="23"/>
    </location>
</feature>
<dbReference type="InterPro" id="IPR024509">
    <property type="entry name" value="Anti-LPS_factor/Scygonadin"/>
</dbReference>
<keyword evidence="1" id="KW-0929">Antimicrobial</keyword>
<dbReference type="EMBL" id="CAJNOM010000155">
    <property type="protein sequence ID" value="CAF1152760.1"/>
    <property type="molecule type" value="Genomic_DNA"/>
</dbReference>
<dbReference type="AlphaFoldDB" id="A0A814SYK4"/>
<keyword evidence="3" id="KW-0732">Signal</keyword>
<dbReference type="Proteomes" id="UP000663832">
    <property type="component" value="Unassembled WGS sequence"/>
</dbReference>
<evidence type="ECO:0000256" key="3">
    <source>
        <dbReference type="SAM" id="SignalP"/>
    </source>
</evidence>
<evidence type="ECO:0000256" key="1">
    <source>
        <dbReference type="ARBA" id="ARBA00022529"/>
    </source>
</evidence>
<keyword evidence="2" id="KW-0044">Antibiotic</keyword>
<evidence type="ECO:0000313" key="4">
    <source>
        <dbReference type="EMBL" id="CAF1152760.1"/>
    </source>
</evidence>
<comment type="caution">
    <text evidence="4">The sequence shown here is derived from an EMBL/GenBank/DDBJ whole genome shotgun (WGS) entry which is preliminary data.</text>
</comment>
<evidence type="ECO:0000313" key="5">
    <source>
        <dbReference type="Proteomes" id="UP000663832"/>
    </source>
</evidence>
<evidence type="ECO:0000256" key="2">
    <source>
        <dbReference type="ARBA" id="ARBA00023022"/>
    </source>
</evidence>
<gene>
    <name evidence="4" type="ORF">QVE165_LOCUS23112</name>
</gene>
<dbReference type="GO" id="GO:0042742">
    <property type="term" value="P:defense response to bacterium"/>
    <property type="evidence" value="ECO:0007669"/>
    <property type="project" value="UniProtKB-KW"/>
</dbReference>
<dbReference type="Gene3D" id="3.30.160.320">
    <property type="match status" value="1"/>
</dbReference>
<keyword evidence="5" id="KW-1185">Reference proteome</keyword>
<feature type="chain" id="PRO_5033040159" evidence="3">
    <location>
        <begin position="24"/>
        <end position="145"/>
    </location>
</feature>